<dbReference type="AlphaFoldDB" id="A0A7H0H3S3"/>
<dbReference type="InterPro" id="IPR050154">
    <property type="entry name" value="UbiB_kinase"/>
</dbReference>
<keyword evidence="5" id="KW-0808">Transferase</keyword>
<protein>
    <submittedName>
        <fullName evidence="5">AarF/ABC1/UbiB kinase family protein</fullName>
    </submittedName>
</protein>
<proteinExistence type="inferred from homology"/>
<feature type="domain" description="ABC1 atypical kinase-like" evidence="4">
    <location>
        <begin position="181"/>
        <end position="418"/>
    </location>
</feature>
<gene>
    <name evidence="5" type="ORF">H9L22_13165</name>
</gene>
<comment type="similarity">
    <text evidence="1">Belongs to the protein kinase superfamily. ADCK protein kinase family.</text>
</comment>
<dbReference type="EMBL" id="CP060789">
    <property type="protein sequence ID" value="QNP55189.1"/>
    <property type="molecule type" value="Genomic_DNA"/>
</dbReference>
<dbReference type="KEGG" id="tdf:H9L22_13165"/>
<dbReference type="InterPro" id="IPR004147">
    <property type="entry name" value="ABC1_dom"/>
</dbReference>
<keyword evidence="6" id="KW-1185">Reference proteome</keyword>
<sequence length="621" mass="66763">MIVGAIINIALLFVVARRLLGVPVGWGRVVIISTLVYLAASPLLETLWAGLHIDERRPALPVVLVVLVIGGCLIAGELVVLAVLEALLPTRSVPTATSLVTGFPAAVRRTRRYLEIWWIGVRRGLTAYLGPAPRSADETSRAARSLRRGLTDAGVTFVKFGQMLATRADLLPGPFVQELSKLHSQVEAEPWEAVRPVVEESLSAPLDEVFADLDTTPLAAASVAQIHAARLADGTAVFVKVQRPRARSQVTADLDILRRIASRLERQTDWGRRIGAVALVEGFAASLHEELDYRVEVANMRGVGAASDLIVPKVHTDLSSERVIVMQRIAGLPLSSAAAELGRLTDAERAELAERLLSQVLRQIFVHGVFHADLHPGNVILTEDDDLALLDFGSVGRLDRPTRNALVLLLYAVDRQDSIAATDTLIDLLDRPADLDDRELERDLGRIILRLGDGAGASGALFTDLLDVVVRHGFRVPPQLAAVFRTMATLDGTLRLIDDDIDLIGVARLHSADIARTLVGREAAQEQLTHQLATLLPVLARLPRRISRIGEQLEDGTLTVNVRPFSAAADRAYLSGVGGQVNLTLLACAAGSSSSPASRAPSWQPGSGCGRSSARPCCSAD</sequence>
<dbReference type="GO" id="GO:0016301">
    <property type="term" value="F:kinase activity"/>
    <property type="evidence" value="ECO:0007669"/>
    <property type="project" value="UniProtKB-KW"/>
</dbReference>
<feature type="transmembrane region" description="Helical" evidence="3">
    <location>
        <begin position="63"/>
        <end position="84"/>
    </location>
</feature>
<organism evidence="5 6">
    <name type="scientific">Tessaracoccus defluvii</name>
    <dbReference type="NCBI Taxonomy" id="1285901"/>
    <lineage>
        <taxon>Bacteria</taxon>
        <taxon>Bacillati</taxon>
        <taxon>Actinomycetota</taxon>
        <taxon>Actinomycetes</taxon>
        <taxon>Propionibacteriales</taxon>
        <taxon>Propionibacteriaceae</taxon>
        <taxon>Tessaracoccus</taxon>
    </lineage>
</organism>
<feature type="transmembrane region" description="Helical" evidence="3">
    <location>
        <begin position="31"/>
        <end position="51"/>
    </location>
</feature>
<dbReference type="Gene3D" id="1.10.510.10">
    <property type="entry name" value="Transferase(Phosphotransferase) domain 1"/>
    <property type="match status" value="1"/>
</dbReference>
<evidence type="ECO:0000256" key="1">
    <source>
        <dbReference type="ARBA" id="ARBA00009670"/>
    </source>
</evidence>
<keyword evidence="3" id="KW-1133">Transmembrane helix</keyword>
<dbReference type="SUPFAM" id="SSF56112">
    <property type="entry name" value="Protein kinase-like (PK-like)"/>
    <property type="match status" value="1"/>
</dbReference>
<dbReference type="RefSeq" id="WP_187720325.1">
    <property type="nucleotide sequence ID" value="NZ_BAABBL010000007.1"/>
</dbReference>
<keyword evidence="3" id="KW-0812">Transmembrane</keyword>
<dbReference type="PANTHER" id="PTHR10566:SF113">
    <property type="entry name" value="PROTEIN ACTIVITY OF BC1 COMPLEX KINASE 7, CHLOROPLASTIC"/>
    <property type="match status" value="1"/>
</dbReference>
<reference evidence="5 6" key="1">
    <citation type="submission" date="2020-08" db="EMBL/GenBank/DDBJ databases">
        <title>Genome sequence of Tessaracoccus defluvii JCM 17540T.</title>
        <authorList>
            <person name="Hyun D.-W."/>
            <person name="Bae J.-W."/>
        </authorList>
    </citation>
    <scope>NUCLEOTIDE SEQUENCE [LARGE SCALE GENOMIC DNA]</scope>
    <source>
        <strain evidence="5 6">JCM 17540</strain>
    </source>
</reference>
<dbReference type="InterPro" id="IPR011009">
    <property type="entry name" value="Kinase-like_dom_sf"/>
</dbReference>
<dbReference type="Pfam" id="PF03109">
    <property type="entry name" value="ABC1"/>
    <property type="match status" value="1"/>
</dbReference>
<feature type="region of interest" description="Disordered" evidence="2">
    <location>
        <begin position="594"/>
        <end position="621"/>
    </location>
</feature>
<evidence type="ECO:0000256" key="3">
    <source>
        <dbReference type="SAM" id="Phobius"/>
    </source>
</evidence>
<dbReference type="Proteomes" id="UP000516117">
    <property type="component" value="Chromosome"/>
</dbReference>
<accession>A0A7H0H3S3</accession>
<name>A0A7H0H3S3_9ACTN</name>
<dbReference type="CDD" id="cd05121">
    <property type="entry name" value="ABC1_ADCK3-like"/>
    <property type="match status" value="1"/>
</dbReference>
<evidence type="ECO:0000313" key="5">
    <source>
        <dbReference type="EMBL" id="QNP55189.1"/>
    </source>
</evidence>
<evidence type="ECO:0000313" key="6">
    <source>
        <dbReference type="Proteomes" id="UP000516117"/>
    </source>
</evidence>
<evidence type="ECO:0000259" key="4">
    <source>
        <dbReference type="Pfam" id="PF03109"/>
    </source>
</evidence>
<keyword evidence="5" id="KW-0418">Kinase</keyword>
<evidence type="ECO:0000256" key="2">
    <source>
        <dbReference type="SAM" id="MobiDB-lite"/>
    </source>
</evidence>
<keyword evidence="3" id="KW-0472">Membrane</keyword>
<dbReference type="PANTHER" id="PTHR10566">
    <property type="entry name" value="CHAPERONE-ACTIVITY OF BC1 COMPLEX CABC1 -RELATED"/>
    <property type="match status" value="1"/>
</dbReference>